<evidence type="ECO:0000313" key="1">
    <source>
        <dbReference type="EMBL" id="SLM62775.1"/>
    </source>
</evidence>
<accession>A0A375A9T7</accession>
<dbReference type="EMBL" id="LT615367">
    <property type="protein sequence ID" value="SLM62775.1"/>
    <property type="molecule type" value="Genomic_DNA"/>
</dbReference>
<reference evidence="1 2" key="1">
    <citation type="submission" date="2016-09" db="EMBL/GenBank/DDBJ databases">
        <authorList>
            <person name="Reverchon S."/>
            <person name="Nasser W."/>
            <person name="Leonard S."/>
            <person name="Brochier C."/>
            <person name="Duprey A."/>
        </authorList>
    </citation>
    <scope>NUCLEOTIDE SEQUENCE [LARGE SCALE GENOMIC DNA]</scope>
    <source>
        <strain evidence="1 2">174/2</strain>
    </source>
</reference>
<proteinExistence type="predicted"/>
<name>A0A375A9T7_9GAMM</name>
<keyword evidence="2" id="KW-1185">Reference proteome</keyword>
<dbReference type="KEGG" id="daq:DAQ1742_01838"/>
<protein>
    <submittedName>
        <fullName evidence="1">Uncharacterized protein</fullName>
    </submittedName>
</protein>
<gene>
    <name evidence="1" type="ORF">DAQ1742_01838</name>
</gene>
<organism evidence="1 2">
    <name type="scientific">Dickeya aquatica</name>
    <dbReference type="NCBI Taxonomy" id="1401087"/>
    <lineage>
        <taxon>Bacteria</taxon>
        <taxon>Pseudomonadati</taxon>
        <taxon>Pseudomonadota</taxon>
        <taxon>Gammaproteobacteria</taxon>
        <taxon>Enterobacterales</taxon>
        <taxon>Pectobacteriaceae</taxon>
        <taxon>Dickeya</taxon>
    </lineage>
</organism>
<sequence>MNEQSAEETLSFLIEEMKSQYPWFYVSCLLEHDLLGMANEFIKQKVADESLHVSVNDH</sequence>
<dbReference type="AlphaFoldDB" id="A0A375A9T7"/>
<evidence type="ECO:0000313" key="2">
    <source>
        <dbReference type="Proteomes" id="UP000294820"/>
    </source>
</evidence>
<dbReference type="Proteomes" id="UP000294820">
    <property type="component" value="Chromosome 1"/>
</dbReference>
<dbReference type="RefSeq" id="WP_158513795.1">
    <property type="nucleotide sequence ID" value="NZ_LT615367.1"/>
</dbReference>